<proteinExistence type="inferred from homology"/>
<feature type="transmembrane region" description="Helical" evidence="11">
    <location>
        <begin position="50"/>
        <end position="71"/>
    </location>
</feature>
<comment type="similarity">
    <text evidence="2">Belongs to the ATPase A chain family.</text>
</comment>
<protein>
    <submittedName>
        <fullName evidence="12">ATP synthase F0 subunit 6</fullName>
    </submittedName>
</protein>
<gene>
    <name evidence="12" type="primary">ATP6</name>
</gene>
<dbReference type="Gene3D" id="1.20.120.220">
    <property type="entry name" value="ATP synthase, F0 complex, subunit A"/>
    <property type="match status" value="1"/>
</dbReference>
<comment type="subcellular location">
    <subcellularLocation>
        <location evidence="1">Membrane</location>
        <topology evidence="1">Multi-pass membrane protein</topology>
    </subcellularLocation>
</comment>
<keyword evidence="10" id="KW-0066">ATP synthesis</keyword>
<evidence type="ECO:0000256" key="3">
    <source>
        <dbReference type="ARBA" id="ARBA00022448"/>
    </source>
</evidence>
<geneLocation type="mitochondrion" evidence="12"/>
<evidence type="ECO:0000256" key="10">
    <source>
        <dbReference type="ARBA" id="ARBA00023310"/>
    </source>
</evidence>
<keyword evidence="12" id="KW-0496">Mitochondrion</keyword>
<keyword evidence="7 11" id="KW-1133">Transmembrane helix</keyword>
<accession>A0A6G9KAV9</accession>
<dbReference type="InterPro" id="IPR035908">
    <property type="entry name" value="F0_ATP_A_sf"/>
</dbReference>
<keyword evidence="3" id="KW-0813">Transport</keyword>
<feature type="transmembrane region" description="Helical" evidence="11">
    <location>
        <begin position="109"/>
        <end position="128"/>
    </location>
</feature>
<keyword evidence="4" id="KW-0138">CF(0)</keyword>
<keyword evidence="5 11" id="KW-0812">Transmembrane</keyword>
<evidence type="ECO:0000256" key="11">
    <source>
        <dbReference type="SAM" id="Phobius"/>
    </source>
</evidence>
<feature type="transmembrane region" description="Helical" evidence="11">
    <location>
        <begin position="26"/>
        <end position="43"/>
    </location>
</feature>
<evidence type="ECO:0000256" key="1">
    <source>
        <dbReference type="ARBA" id="ARBA00004141"/>
    </source>
</evidence>
<sequence length="173" mass="20125">MFSGLWLSSVVKWVCINIIKTVKVEWWYGFVVLVVLFGFILTRCPYIFSILGFISFIFILIIPLYISLVLSRINDSILSFFASFIPDGSPLWILPFIPHIEMLSYIIRPVVLLLRPFINISVGIYLGVMVGELCFSFSSYLLVALIFFFVYEVFIVFVHWFIVEEILKFSVLH</sequence>
<evidence type="ECO:0000256" key="9">
    <source>
        <dbReference type="ARBA" id="ARBA00023136"/>
    </source>
</evidence>
<reference evidence="12" key="1">
    <citation type="journal article" date="2020" name="Sci. Rep.">
        <title>Divergence across mitochondrial genomes of sympatric members of the Schistosoma indicum group and clues into the evolution of Schistosoma spindale.</title>
        <authorList>
            <person name="Jones B.P."/>
            <person name="Norman B.F."/>
            <person name="Borrett H.E."/>
            <person name="Attwood S.W."/>
            <person name="Mondal M.M.H."/>
            <person name="Walker A.J."/>
            <person name="Webster J.P."/>
            <person name="Jayanthe Rajapakse P.R.V."/>
            <person name="Lawton S.P."/>
        </authorList>
    </citation>
    <scope>NUCLEOTIDE SEQUENCE</scope>
</reference>
<keyword evidence="6" id="KW-0375">Hydrogen ion transport</keyword>
<evidence type="ECO:0000256" key="8">
    <source>
        <dbReference type="ARBA" id="ARBA00023065"/>
    </source>
</evidence>
<organism evidence="12">
    <name type="scientific">Schistosoma spindalis</name>
    <name type="common">Parasitic worm</name>
    <dbReference type="NCBI Taxonomy" id="6189"/>
    <lineage>
        <taxon>Eukaryota</taxon>
        <taxon>Metazoa</taxon>
        <taxon>Spiralia</taxon>
        <taxon>Lophotrochozoa</taxon>
        <taxon>Platyhelminthes</taxon>
        <taxon>Trematoda</taxon>
        <taxon>Digenea</taxon>
        <taxon>Strigeidida</taxon>
        <taxon>Schistosomatoidea</taxon>
        <taxon>Schistosomatidae</taxon>
        <taxon>Schistosoma</taxon>
    </lineage>
</organism>
<keyword evidence="9 11" id="KW-0472">Membrane</keyword>
<evidence type="ECO:0000313" key="12">
    <source>
        <dbReference type="EMBL" id="QIQ48862.1"/>
    </source>
</evidence>
<dbReference type="GO" id="GO:1902600">
    <property type="term" value="P:proton transmembrane transport"/>
    <property type="evidence" value="ECO:0007669"/>
    <property type="project" value="UniProtKB-KW"/>
</dbReference>
<evidence type="ECO:0000256" key="7">
    <source>
        <dbReference type="ARBA" id="ARBA00022989"/>
    </source>
</evidence>
<dbReference type="SUPFAM" id="SSF81336">
    <property type="entry name" value="F1F0 ATP synthase subunit A"/>
    <property type="match status" value="1"/>
</dbReference>
<name>A0A6G9KAV9_SCHSI</name>
<dbReference type="GO" id="GO:0006754">
    <property type="term" value="P:ATP biosynthetic process"/>
    <property type="evidence" value="ECO:0007669"/>
    <property type="project" value="UniProtKB-KW"/>
</dbReference>
<dbReference type="EMBL" id="MN637820">
    <property type="protein sequence ID" value="QIQ48862.1"/>
    <property type="molecule type" value="Genomic_DNA"/>
</dbReference>
<keyword evidence="8" id="KW-0406">Ion transport</keyword>
<feature type="transmembrane region" description="Helical" evidence="11">
    <location>
        <begin position="140"/>
        <end position="163"/>
    </location>
</feature>
<dbReference type="AlphaFoldDB" id="A0A6G9KAV9"/>
<dbReference type="GO" id="GO:0045259">
    <property type="term" value="C:proton-transporting ATP synthase complex"/>
    <property type="evidence" value="ECO:0007669"/>
    <property type="project" value="UniProtKB-KW"/>
</dbReference>
<evidence type="ECO:0000256" key="5">
    <source>
        <dbReference type="ARBA" id="ARBA00022692"/>
    </source>
</evidence>
<evidence type="ECO:0000256" key="2">
    <source>
        <dbReference type="ARBA" id="ARBA00006810"/>
    </source>
</evidence>
<evidence type="ECO:0000256" key="6">
    <source>
        <dbReference type="ARBA" id="ARBA00022781"/>
    </source>
</evidence>
<evidence type="ECO:0000256" key="4">
    <source>
        <dbReference type="ARBA" id="ARBA00022547"/>
    </source>
</evidence>